<dbReference type="PANTHER" id="PTHR43867">
    <property type="entry name" value="CELLULOSE SYNTHASE CATALYTIC SUBUNIT A [UDP-FORMING]"/>
    <property type="match status" value="1"/>
</dbReference>
<evidence type="ECO:0000313" key="11">
    <source>
        <dbReference type="Proteomes" id="UP000037178"/>
    </source>
</evidence>
<dbReference type="Pfam" id="PF13641">
    <property type="entry name" value="Glyco_tranf_2_3"/>
    <property type="match status" value="1"/>
</dbReference>
<keyword evidence="4 8" id="KW-0812">Transmembrane</keyword>
<feature type="compositionally biased region" description="Basic residues" evidence="7">
    <location>
        <begin position="631"/>
        <end position="647"/>
    </location>
</feature>
<evidence type="ECO:0000256" key="4">
    <source>
        <dbReference type="ARBA" id="ARBA00022692"/>
    </source>
</evidence>
<dbReference type="InterPro" id="IPR037257">
    <property type="entry name" value="T2SS_E_N_sf"/>
</dbReference>
<evidence type="ECO:0000256" key="5">
    <source>
        <dbReference type="ARBA" id="ARBA00022989"/>
    </source>
</evidence>
<name>A0A0J9GTF7_9RHOB</name>
<dbReference type="OrthoDB" id="7431422at2"/>
<dbReference type="SUPFAM" id="SSF160246">
    <property type="entry name" value="EspE N-terminal domain-like"/>
    <property type="match status" value="1"/>
</dbReference>
<proteinExistence type="predicted"/>
<sequence length="647" mass="71975">MHAVECSTHDSAGAVALNVRAPPQAAPPALRRPLGQMLVERGLLSPEQKLHSLALQAEVDARLGDILLAHGLIDKDDLIHTIADQFATEVADFTYEPPDPKLIDRLGMERCVTEGVLPWQRRDNRVLVASARPDRFAEIEPELTAMFGPVEMVVTTDLELHQAVLNRHSRSLARRAETRVPAEDSCRHWSAAGPKLGLLLAMAAVLACVALAPKAVFLTLLVWTLLTLVGQTLLKLAAWRVSVKAARLPAPAPVNTATTRLPTVSILVPLYREREIASRLVKRLSRLDYPEELLDVCLIVESDDQVTCDALDQAALPGFIRRIVVPATQLKTKPRALNYALDFCRGSIVGVYDAEDAPAPDQIRRVVQQFQEAPPEVVCLQGVLDYYNADANWMSRCFTIEYASWFRVILPGLLRLGMVIPLGGTTLFFRRKVLEAIGGWDAHNVTEDADLGIRLARRGFRTELLDSVTAEEANCRAWPWIKQRSRWLKGYAVTWGVHNRRPVRLWADLGAWRFMGVQLLLLGTLTQFAIAPVLWSFWLITLGFGHAAPATFGAPVIWAIVAIFVASEATSIGIRAHAVSRTGHRGLMRWVPTLYFYFPLATLASYKAALELLTKPFYWDKTAHGQTPAPRARRRASPAFRSVRRRA</sequence>
<dbReference type="InterPro" id="IPR050321">
    <property type="entry name" value="Glycosyltr_2/OpgH_subfam"/>
</dbReference>
<protein>
    <submittedName>
        <fullName evidence="10">Glycosyl transferase, group 2 family protein</fullName>
    </submittedName>
</protein>
<dbReference type="Pfam" id="PF05157">
    <property type="entry name" value="MshEN"/>
    <property type="match status" value="1"/>
</dbReference>
<feature type="domain" description="Type II secretion system protein GspE N-terminal" evidence="9">
    <location>
        <begin position="89"/>
        <end position="163"/>
    </location>
</feature>
<gene>
    <name evidence="10" type="ORF">AIOL_001734</name>
</gene>
<evidence type="ECO:0000256" key="8">
    <source>
        <dbReference type="SAM" id="Phobius"/>
    </source>
</evidence>
<dbReference type="GO" id="GO:0016757">
    <property type="term" value="F:glycosyltransferase activity"/>
    <property type="evidence" value="ECO:0007669"/>
    <property type="project" value="UniProtKB-KW"/>
</dbReference>
<dbReference type="SUPFAM" id="SSF53448">
    <property type="entry name" value="Nucleotide-diphospho-sugar transferases"/>
    <property type="match status" value="1"/>
</dbReference>
<dbReference type="EMBL" id="LFTY01000002">
    <property type="protein sequence ID" value="KMW56778.1"/>
    <property type="molecule type" value="Genomic_DNA"/>
</dbReference>
<keyword evidence="2" id="KW-0328">Glycosyltransferase</keyword>
<evidence type="ECO:0000256" key="1">
    <source>
        <dbReference type="ARBA" id="ARBA00004141"/>
    </source>
</evidence>
<feature type="transmembrane region" description="Helical" evidence="8">
    <location>
        <begin position="196"/>
        <end position="212"/>
    </location>
</feature>
<feature type="transmembrane region" description="Helical" evidence="8">
    <location>
        <begin position="218"/>
        <end position="238"/>
    </location>
</feature>
<dbReference type="GO" id="GO:0016020">
    <property type="term" value="C:membrane"/>
    <property type="evidence" value="ECO:0007669"/>
    <property type="project" value="UniProtKB-SubCell"/>
</dbReference>
<feature type="transmembrane region" description="Helical" evidence="8">
    <location>
        <begin position="519"/>
        <end position="540"/>
    </location>
</feature>
<dbReference type="PATRIC" id="fig|1675527.3.peg.1828"/>
<feature type="region of interest" description="Disordered" evidence="7">
    <location>
        <begin position="624"/>
        <end position="647"/>
    </location>
</feature>
<dbReference type="Proteomes" id="UP000037178">
    <property type="component" value="Unassembled WGS sequence"/>
</dbReference>
<accession>A0A0J9GTF7</accession>
<comment type="caution">
    <text evidence="10">The sequence shown here is derived from an EMBL/GenBank/DDBJ whole genome shotgun (WGS) entry which is preliminary data.</text>
</comment>
<keyword evidence="5 8" id="KW-1133">Transmembrane helix</keyword>
<dbReference type="PANTHER" id="PTHR43867:SF2">
    <property type="entry name" value="CELLULOSE SYNTHASE CATALYTIC SUBUNIT A [UDP-FORMING]"/>
    <property type="match status" value="1"/>
</dbReference>
<evidence type="ECO:0000256" key="6">
    <source>
        <dbReference type="ARBA" id="ARBA00023136"/>
    </source>
</evidence>
<reference evidence="10 11" key="1">
    <citation type="submission" date="2015-06" db="EMBL/GenBank/DDBJ databases">
        <title>Draft genome sequence of an Alphaproteobacteria species associated to the Mediterranean sponge Oscarella lobularis.</title>
        <authorList>
            <person name="Jourda C."/>
            <person name="Santini S."/>
            <person name="Claverie J.-M."/>
        </authorList>
    </citation>
    <scope>NUCLEOTIDE SEQUENCE [LARGE SCALE GENOMIC DNA]</scope>
    <source>
        <strain evidence="10">IGS</strain>
    </source>
</reference>
<keyword evidence="3 10" id="KW-0808">Transferase</keyword>
<dbReference type="InterPro" id="IPR007831">
    <property type="entry name" value="T2SS_GspE_N"/>
</dbReference>
<keyword evidence="6 8" id="KW-0472">Membrane</keyword>
<dbReference type="Gene3D" id="3.90.550.10">
    <property type="entry name" value="Spore Coat Polysaccharide Biosynthesis Protein SpsA, Chain A"/>
    <property type="match status" value="1"/>
</dbReference>
<dbReference type="RefSeq" id="WP_049642611.1">
    <property type="nucleotide sequence ID" value="NZ_LFTY01000002.1"/>
</dbReference>
<evidence type="ECO:0000259" key="9">
    <source>
        <dbReference type="Pfam" id="PF05157"/>
    </source>
</evidence>
<dbReference type="AlphaFoldDB" id="A0A0J9GTF7"/>
<keyword evidence="11" id="KW-1185">Reference proteome</keyword>
<dbReference type="STRING" id="1675527.AIOL_001734"/>
<evidence type="ECO:0000256" key="2">
    <source>
        <dbReference type="ARBA" id="ARBA00022676"/>
    </source>
</evidence>
<comment type="subcellular location">
    <subcellularLocation>
        <location evidence="1">Membrane</location>
        <topology evidence="1">Multi-pass membrane protein</topology>
    </subcellularLocation>
</comment>
<evidence type="ECO:0000256" key="3">
    <source>
        <dbReference type="ARBA" id="ARBA00022679"/>
    </source>
</evidence>
<organism evidence="10 11">
    <name type="scientific">Candidatus Rhodobacter oscarellae</name>
    <dbReference type="NCBI Taxonomy" id="1675527"/>
    <lineage>
        <taxon>Bacteria</taxon>
        <taxon>Pseudomonadati</taxon>
        <taxon>Pseudomonadota</taxon>
        <taxon>Alphaproteobacteria</taxon>
        <taxon>Rhodobacterales</taxon>
        <taxon>Rhodobacter group</taxon>
        <taxon>Rhodobacter</taxon>
    </lineage>
</organism>
<evidence type="ECO:0000313" key="10">
    <source>
        <dbReference type="EMBL" id="KMW56778.1"/>
    </source>
</evidence>
<evidence type="ECO:0000256" key="7">
    <source>
        <dbReference type="SAM" id="MobiDB-lite"/>
    </source>
</evidence>
<dbReference type="InterPro" id="IPR029044">
    <property type="entry name" value="Nucleotide-diphossugar_trans"/>
</dbReference>